<evidence type="ECO:0000256" key="2">
    <source>
        <dbReference type="ARBA" id="ARBA00023002"/>
    </source>
</evidence>
<evidence type="ECO:0000313" key="5">
    <source>
        <dbReference type="Proteomes" id="UP000059542"/>
    </source>
</evidence>
<dbReference type="Pfam" id="PF08240">
    <property type="entry name" value="ADH_N"/>
    <property type="match status" value="1"/>
</dbReference>
<feature type="domain" description="Enoyl reductase (ER)" evidence="3">
    <location>
        <begin position="10"/>
        <end position="320"/>
    </location>
</feature>
<dbReference type="InterPro" id="IPR020843">
    <property type="entry name" value="ER"/>
</dbReference>
<keyword evidence="2" id="KW-0560">Oxidoreductase</keyword>
<dbReference type="GO" id="GO:0035925">
    <property type="term" value="F:mRNA 3'-UTR AU-rich region binding"/>
    <property type="evidence" value="ECO:0007669"/>
    <property type="project" value="TreeGrafter"/>
</dbReference>
<reference evidence="4 5" key="1">
    <citation type="submission" date="2015-12" db="EMBL/GenBank/DDBJ databases">
        <authorList>
            <person name="Shamseldin A."/>
            <person name="Moawad H."/>
            <person name="Abd El-Rahim W.M."/>
            <person name="Sadowsky M.J."/>
        </authorList>
    </citation>
    <scope>NUCLEOTIDE SEQUENCE [LARGE SCALE GENOMIC DNA]</scope>
    <source>
        <strain evidence="4 5">DG5B</strain>
    </source>
</reference>
<dbReference type="Proteomes" id="UP000059542">
    <property type="component" value="Chromosome"/>
</dbReference>
<dbReference type="SUPFAM" id="SSF50129">
    <property type="entry name" value="GroES-like"/>
    <property type="match status" value="1"/>
</dbReference>
<dbReference type="GO" id="GO:0005829">
    <property type="term" value="C:cytosol"/>
    <property type="evidence" value="ECO:0007669"/>
    <property type="project" value="TreeGrafter"/>
</dbReference>
<dbReference type="Gene3D" id="3.40.50.720">
    <property type="entry name" value="NAD(P)-binding Rossmann-like Domain"/>
    <property type="match status" value="1"/>
</dbReference>
<sequence length="322" mass="34539">MHALYFSEFGGPEVLQYGTVPRPEVLPGTVLLRTRAIGLNYADVYRRRGNYHLVGQPPYLLGYEAAGEVVAVGPGVTGAHMGQRAAFADVPHANAEFVRVPQEHLIPLPNDVSFEQAAAVLLQGLTAQYLTADSYRLQPNDLAVVHAVAGGVGLMLTQLIRAKGGRVIGLTSSEAKRQEALRAGAEAVFLYTESWEQLVLEYRPERPGADVVYESVGSTLPQSLAATRVGGTVVFFGMAGGDPAPVDPRYLMDTSKTLTGGDLWSYLTSREERTARANVLFDLIRNGQLTASIGAAFPLADGAAAHRLLESRKSTGKILLLP</sequence>
<evidence type="ECO:0000259" key="3">
    <source>
        <dbReference type="SMART" id="SM00829"/>
    </source>
</evidence>
<dbReference type="SMART" id="SM00829">
    <property type="entry name" value="PKS_ER"/>
    <property type="match status" value="1"/>
</dbReference>
<dbReference type="InterPro" id="IPR047618">
    <property type="entry name" value="QOR-like"/>
</dbReference>
<dbReference type="CDD" id="cd05286">
    <property type="entry name" value="QOR2"/>
    <property type="match status" value="1"/>
</dbReference>
<dbReference type="InterPro" id="IPR011032">
    <property type="entry name" value="GroES-like_sf"/>
</dbReference>
<name>A0A0U4C3X7_9BACT</name>
<dbReference type="KEGG" id="hyg:AUC43_16860"/>
<dbReference type="InterPro" id="IPR013154">
    <property type="entry name" value="ADH-like_N"/>
</dbReference>
<dbReference type="SUPFAM" id="SSF51735">
    <property type="entry name" value="NAD(P)-binding Rossmann-fold domains"/>
    <property type="match status" value="1"/>
</dbReference>
<dbReference type="GO" id="GO:0070402">
    <property type="term" value="F:NADPH binding"/>
    <property type="evidence" value="ECO:0007669"/>
    <property type="project" value="TreeGrafter"/>
</dbReference>
<dbReference type="Gene3D" id="3.90.180.10">
    <property type="entry name" value="Medium-chain alcohol dehydrogenases, catalytic domain"/>
    <property type="match status" value="1"/>
</dbReference>
<evidence type="ECO:0000313" key="4">
    <source>
        <dbReference type="EMBL" id="ALW87425.1"/>
    </source>
</evidence>
<dbReference type="OrthoDB" id="9787435at2"/>
<dbReference type="InterPro" id="IPR036291">
    <property type="entry name" value="NAD(P)-bd_dom_sf"/>
</dbReference>
<proteinExistence type="predicted"/>
<dbReference type="GO" id="GO:0003960">
    <property type="term" value="F:quinone reductase (NADPH) activity"/>
    <property type="evidence" value="ECO:0007669"/>
    <property type="project" value="InterPro"/>
</dbReference>
<dbReference type="EMBL" id="CP013909">
    <property type="protein sequence ID" value="ALW87425.1"/>
    <property type="molecule type" value="Genomic_DNA"/>
</dbReference>
<gene>
    <name evidence="4" type="ORF">AUC43_16860</name>
</gene>
<dbReference type="PANTHER" id="PTHR48106">
    <property type="entry name" value="QUINONE OXIDOREDUCTASE PIG3-RELATED"/>
    <property type="match status" value="1"/>
</dbReference>
<protein>
    <submittedName>
        <fullName evidence="4">Alcohol dehydrogenase</fullName>
    </submittedName>
</protein>
<dbReference type="Pfam" id="PF00107">
    <property type="entry name" value="ADH_zinc_N"/>
    <property type="match status" value="1"/>
</dbReference>
<dbReference type="InterPro" id="IPR013149">
    <property type="entry name" value="ADH-like_C"/>
</dbReference>
<keyword evidence="5" id="KW-1185">Reference proteome</keyword>
<organism evidence="4 5">
    <name type="scientific">Hymenobacter sedentarius</name>
    <dbReference type="NCBI Taxonomy" id="1411621"/>
    <lineage>
        <taxon>Bacteria</taxon>
        <taxon>Pseudomonadati</taxon>
        <taxon>Bacteroidota</taxon>
        <taxon>Cytophagia</taxon>
        <taxon>Cytophagales</taxon>
        <taxon>Hymenobacteraceae</taxon>
        <taxon>Hymenobacter</taxon>
    </lineage>
</organism>
<accession>A0A0U4C3X7</accession>
<keyword evidence="1" id="KW-0521">NADP</keyword>
<dbReference type="AlphaFoldDB" id="A0A0U4C3X7"/>
<evidence type="ECO:0000256" key="1">
    <source>
        <dbReference type="ARBA" id="ARBA00022857"/>
    </source>
</evidence>
<dbReference type="PANTHER" id="PTHR48106:SF13">
    <property type="entry name" value="QUINONE OXIDOREDUCTASE-RELATED"/>
    <property type="match status" value="1"/>
</dbReference>